<proteinExistence type="predicted"/>
<dbReference type="Proteomes" id="UP000288805">
    <property type="component" value="Unassembled WGS sequence"/>
</dbReference>
<dbReference type="Gene3D" id="3.30.420.10">
    <property type="entry name" value="Ribonuclease H-like superfamily/Ribonuclease H"/>
    <property type="match status" value="1"/>
</dbReference>
<sequence length="182" mass="20599">MSMSFNTGFPKVQGYWFIIMVVDRFSKYAMFILAQHECLVEEAMILFFRNVAKYFGIPKDIVSDRGSQFICKFLGGVVQDDGNSMQVLHHQSPLDGWATPWPHEQPVSNARCNMWDRYLKMVCKLLAHMGGEVSSCGTTLRHNDTRIVGTWMGCLGQMSHTTTGMSIALAARALMHESSMHR</sequence>
<gene>
    <name evidence="1" type="ORF">CK203_106261</name>
</gene>
<reference evidence="1 2" key="1">
    <citation type="journal article" date="2018" name="PLoS Genet.">
        <title>Population sequencing reveals clonal diversity and ancestral inbreeding in the grapevine cultivar Chardonnay.</title>
        <authorList>
            <person name="Roach M.J."/>
            <person name="Johnson D.L."/>
            <person name="Bohlmann J."/>
            <person name="van Vuuren H.J."/>
            <person name="Jones S.J."/>
            <person name="Pretorius I.S."/>
            <person name="Schmidt S.A."/>
            <person name="Borneman A.R."/>
        </authorList>
    </citation>
    <scope>NUCLEOTIDE SEQUENCE [LARGE SCALE GENOMIC DNA]</scope>
    <source>
        <strain evidence="2">cv. Chardonnay</strain>
        <tissue evidence="1">Leaf</tissue>
    </source>
</reference>
<protein>
    <recommendedName>
        <fullName evidence="3">Integrase catalytic domain-containing protein</fullName>
    </recommendedName>
</protein>
<dbReference type="EMBL" id="QGNW01000893">
    <property type="protein sequence ID" value="RVW59396.1"/>
    <property type="molecule type" value="Genomic_DNA"/>
</dbReference>
<evidence type="ECO:0000313" key="2">
    <source>
        <dbReference type="Proteomes" id="UP000288805"/>
    </source>
</evidence>
<dbReference type="SUPFAM" id="SSF53098">
    <property type="entry name" value="Ribonuclease H-like"/>
    <property type="match status" value="1"/>
</dbReference>
<dbReference type="AlphaFoldDB" id="A0A438FHF4"/>
<name>A0A438FHF4_VITVI</name>
<evidence type="ECO:0008006" key="3">
    <source>
        <dbReference type="Google" id="ProtNLM"/>
    </source>
</evidence>
<dbReference type="GO" id="GO:0003676">
    <property type="term" value="F:nucleic acid binding"/>
    <property type="evidence" value="ECO:0007669"/>
    <property type="project" value="InterPro"/>
</dbReference>
<accession>A0A438FHF4</accession>
<comment type="caution">
    <text evidence="1">The sequence shown here is derived from an EMBL/GenBank/DDBJ whole genome shotgun (WGS) entry which is preliminary data.</text>
</comment>
<organism evidence="1 2">
    <name type="scientific">Vitis vinifera</name>
    <name type="common">Grape</name>
    <dbReference type="NCBI Taxonomy" id="29760"/>
    <lineage>
        <taxon>Eukaryota</taxon>
        <taxon>Viridiplantae</taxon>
        <taxon>Streptophyta</taxon>
        <taxon>Embryophyta</taxon>
        <taxon>Tracheophyta</taxon>
        <taxon>Spermatophyta</taxon>
        <taxon>Magnoliopsida</taxon>
        <taxon>eudicotyledons</taxon>
        <taxon>Gunneridae</taxon>
        <taxon>Pentapetalae</taxon>
        <taxon>rosids</taxon>
        <taxon>Vitales</taxon>
        <taxon>Vitaceae</taxon>
        <taxon>Viteae</taxon>
        <taxon>Vitis</taxon>
    </lineage>
</organism>
<evidence type="ECO:0000313" key="1">
    <source>
        <dbReference type="EMBL" id="RVW59396.1"/>
    </source>
</evidence>
<dbReference type="InterPro" id="IPR036397">
    <property type="entry name" value="RNaseH_sf"/>
</dbReference>
<dbReference type="InterPro" id="IPR012337">
    <property type="entry name" value="RNaseH-like_sf"/>
</dbReference>